<dbReference type="InterPro" id="IPR013249">
    <property type="entry name" value="RNA_pol_sigma70_r4_t2"/>
</dbReference>
<protein>
    <recommendedName>
        <fullName evidence="6">RNA polymerase subunit sigma-24</fullName>
    </recommendedName>
</protein>
<dbReference type="PANTHER" id="PTHR47756">
    <property type="entry name" value="BLL6612 PROTEIN-RELATED"/>
    <property type="match status" value="1"/>
</dbReference>
<dbReference type="RefSeq" id="WP_021818776.1">
    <property type="nucleotide sequence ID" value="NZ_AVBC01000023.1"/>
</dbReference>
<name>W1N7U4_9GAMM</name>
<dbReference type="eggNOG" id="COG4941">
    <property type="taxonomic scope" value="Bacteria"/>
</dbReference>
<dbReference type="NCBIfam" id="TIGR02937">
    <property type="entry name" value="sigma70-ECF"/>
    <property type="match status" value="1"/>
</dbReference>
<organism evidence="4 5">
    <name type="scientific">Halomonas huangheensis</name>
    <dbReference type="NCBI Taxonomy" id="1178482"/>
    <lineage>
        <taxon>Bacteria</taxon>
        <taxon>Pseudomonadati</taxon>
        <taxon>Pseudomonadota</taxon>
        <taxon>Gammaproteobacteria</taxon>
        <taxon>Oceanospirillales</taxon>
        <taxon>Halomonadaceae</taxon>
        <taxon>Halomonas</taxon>
    </lineage>
</organism>
<evidence type="ECO:0000259" key="1">
    <source>
        <dbReference type="Pfam" id="PF04542"/>
    </source>
</evidence>
<dbReference type="GO" id="GO:0006352">
    <property type="term" value="P:DNA-templated transcription initiation"/>
    <property type="evidence" value="ECO:0007669"/>
    <property type="project" value="InterPro"/>
</dbReference>
<accession>W1N7U4</accession>
<dbReference type="SUPFAM" id="SSF88946">
    <property type="entry name" value="Sigma2 domain of RNA polymerase sigma factors"/>
    <property type="match status" value="1"/>
</dbReference>
<feature type="domain" description="RNA polymerase sigma factor 70 region 4 type 2" evidence="2">
    <location>
        <begin position="115"/>
        <end position="166"/>
    </location>
</feature>
<dbReference type="InterPro" id="IPR014284">
    <property type="entry name" value="RNA_pol_sigma-70_dom"/>
</dbReference>
<dbReference type="Proteomes" id="UP000019113">
    <property type="component" value="Unassembled WGS sequence"/>
</dbReference>
<gene>
    <name evidence="4" type="ORF">BJB45_13305</name>
</gene>
<evidence type="ECO:0000313" key="5">
    <source>
        <dbReference type="Proteomes" id="UP000019113"/>
    </source>
</evidence>
<dbReference type="Pfam" id="PF20239">
    <property type="entry name" value="DUF6596"/>
    <property type="match status" value="1"/>
</dbReference>
<evidence type="ECO:0000259" key="3">
    <source>
        <dbReference type="Pfam" id="PF20239"/>
    </source>
</evidence>
<dbReference type="SUPFAM" id="SSF88659">
    <property type="entry name" value="Sigma3 and sigma4 domains of RNA polymerase sigma factors"/>
    <property type="match status" value="1"/>
</dbReference>
<dbReference type="InterPro" id="IPR013325">
    <property type="entry name" value="RNA_pol_sigma_r2"/>
</dbReference>
<reference evidence="4 5" key="1">
    <citation type="submission" date="2013-08" db="EMBL/GenBank/DDBJ databases">
        <title>draft genome of Halomonas huanghegensis, strain BJGMM-B45T.</title>
        <authorList>
            <person name="Miao C."/>
            <person name="Wan Y."/>
            <person name="Jin W."/>
        </authorList>
    </citation>
    <scope>NUCLEOTIDE SEQUENCE [LARGE SCALE GENOMIC DNA]</scope>
    <source>
        <strain evidence="4 5">BJGMM-B45</strain>
    </source>
</reference>
<dbReference type="InterPro" id="IPR046531">
    <property type="entry name" value="DUF6596"/>
</dbReference>
<dbReference type="Pfam" id="PF04542">
    <property type="entry name" value="Sigma70_r2"/>
    <property type="match status" value="1"/>
</dbReference>
<evidence type="ECO:0008006" key="6">
    <source>
        <dbReference type="Google" id="ProtNLM"/>
    </source>
</evidence>
<dbReference type="InterPro" id="IPR007627">
    <property type="entry name" value="RNA_pol_sigma70_r2"/>
</dbReference>
<dbReference type="InterPro" id="IPR036388">
    <property type="entry name" value="WH-like_DNA-bd_sf"/>
</dbReference>
<dbReference type="PANTHER" id="PTHR47756:SF2">
    <property type="entry name" value="BLL6612 PROTEIN"/>
    <property type="match status" value="1"/>
</dbReference>
<dbReference type="GO" id="GO:0016987">
    <property type="term" value="F:sigma factor activity"/>
    <property type="evidence" value="ECO:0007669"/>
    <property type="project" value="InterPro"/>
</dbReference>
<proteinExistence type="predicted"/>
<dbReference type="STRING" id="1178482.AR456_13850"/>
<dbReference type="Gene3D" id="1.10.1740.10">
    <property type="match status" value="1"/>
</dbReference>
<keyword evidence="5" id="KW-1185">Reference proteome</keyword>
<dbReference type="InterPro" id="IPR013324">
    <property type="entry name" value="RNA_pol_sigma_r3/r4-like"/>
</dbReference>
<comment type="caution">
    <text evidence="4">The sequence shown here is derived from an EMBL/GenBank/DDBJ whole genome shotgun (WGS) entry which is preliminary data.</text>
</comment>
<sequence>MSEGRMQRQLSIDMEVLYRQHSRRVLASLVRRVCDFDLAEESMHEAFAIALDRWPQQGLPDNPTAWLVTTGYHRAIDRLRRRARFEHASDPLLDELESAPVDVDQAIEDDELRLIFTCCHPELAFTSRLALTLREVCGLTTEEIARAFLLKPTTVAQRIVRAKARLRDRQVAFSAPESSELAERLDTVLHVIYLMFTEGYSTSSGEEATRAELSSEAIRLGRRLCELVADADCFGLLALMLLQESRRSARTDASGNLVLLADQNRQLWDSRLIEEGLDWLWQALEAGEIGAFTLQAAIAAEHARAGSSEQTRWDRISALYDVLVDVSPTPVVRLNRAVAISMHQGAEAGMALIDELLESGKLSDYHRLHVARAEMHYRLGQQARAVESWHRALLLTSHPREQELLQRRIDEISKG</sequence>
<evidence type="ECO:0000313" key="4">
    <source>
        <dbReference type="EMBL" id="ERL51627.1"/>
    </source>
</evidence>
<dbReference type="AlphaFoldDB" id="W1N7U4"/>
<feature type="domain" description="RNA polymerase sigma-70 region 2" evidence="1">
    <location>
        <begin position="17"/>
        <end position="84"/>
    </location>
</feature>
<evidence type="ECO:0000259" key="2">
    <source>
        <dbReference type="Pfam" id="PF08281"/>
    </source>
</evidence>
<dbReference type="Gene3D" id="1.10.10.10">
    <property type="entry name" value="Winged helix-like DNA-binding domain superfamily/Winged helix DNA-binding domain"/>
    <property type="match status" value="1"/>
</dbReference>
<dbReference type="KEGG" id="hhu:AR456_13850"/>
<dbReference type="GO" id="GO:0003677">
    <property type="term" value="F:DNA binding"/>
    <property type="evidence" value="ECO:0007669"/>
    <property type="project" value="InterPro"/>
</dbReference>
<dbReference type="Pfam" id="PF08281">
    <property type="entry name" value="Sigma70_r4_2"/>
    <property type="match status" value="1"/>
</dbReference>
<feature type="domain" description="DUF6596" evidence="3">
    <location>
        <begin position="184"/>
        <end position="283"/>
    </location>
</feature>
<dbReference type="EMBL" id="AVBC01000023">
    <property type="protein sequence ID" value="ERL51627.1"/>
    <property type="molecule type" value="Genomic_DNA"/>
</dbReference>
<dbReference type="PATRIC" id="fig|1178482.3.peg.1820"/>